<dbReference type="GeneID" id="119719102"/>
<dbReference type="InterPro" id="IPR027417">
    <property type="entry name" value="P-loop_NTPase"/>
</dbReference>
<protein>
    <recommendedName>
        <fullName evidence="3">Sulfotransferase</fullName>
    </recommendedName>
</protein>
<dbReference type="PANTHER" id="PTHR48312:SF1">
    <property type="entry name" value="SULFOTRANSFERASE"/>
    <property type="match status" value="1"/>
</dbReference>
<dbReference type="Pfam" id="PF19798">
    <property type="entry name" value="Sulfotransfer_5"/>
    <property type="match status" value="1"/>
</dbReference>
<dbReference type="RefSeq" id="XP_038044346.1">
    <property type="nucleotide sequence ID" value="XM_038188418.1"/>
</dbReference>
<dbReference type="AlphaFoldDB" id="A0A913Z035"/>
<dbReference type="Proteomes" id="UP000887568">
    <property type="component" value="Unplaced"/>
</dbReference>
<dbReference type="Gene3D" id="3.40.50.300">
    <property type="entry name" value="P-loop containing nucleotide triphosphate hydrolases"/>
    <property type="match status" value="1"/>
</dbReference>
<accession>A0A913Z035</accession>
<name>A0A913Z035_PATMI</name>
<sequence>MTFEKVVEKLICLQFRHSSAVLHLHTVCFQFNCDRYSCFVGRQIFRSLLCCRAMSDMDNPVRVMVWATHRTCSSVLMKSLSNLPDSQVIFEIYSTAYYDGPERFDTNVLVEEPVNAAIKVGEDGLIKGPGSGFPGSICSYDWARRQLEADYPGKTVIVAKEIAPWLCGRYKDIPRGYRHVFLIRHPTKMFPSWKKLNREFLEEERGVKVGMEDFELDQLPPKFVSPGLDYKEIFDLWQFVKDGNLDPDPIVVDSDDLVCNPAQVLSSLCKHLGIPYTDSLLSWQQGTECVEDWLVDSRLKYIIENMAIFHNFRESTCFMKPATVSKVPDVASFSADLQRCIHSSMPYYSTMYEQRFKY</sequence>
<dbReference type="EnsemblMetazoa" id="XM_038188418.1">
    <property type="protein sequence ID" value="XP_038044346.1"/>
    <property type="gene ID" value="LOC119719102"/>
</dbReference>
<organism evidence="1 2">
    <name type="scientific">Patiria miniata</name>
    <name type="common">Bat star</name>
    <name type="synonym">Asterina miniata</name>
    <dbReference type="NCBI Taxonomy" id="46514"/>
    <lineage>
        <taxon>Eukaryota</taxon>
        <taxon>Metazoa</taxon>
        <taxon>Echinodermata</taxon>
        <taxon>Eleutherozoa</taxon>
        <taxon>Asterozoa</taxon>
        <taxon>Asteroidea</taxon>
        <taxon>Valvatacea</taxon>
        <taxon>Valvatida</taxon>
        <taxon>Asterinidae</taxon>
        <taxon>Patiria</taxon>
    </lineage>
</organism>
<evidence type="ECO:0008006" key="3">
    <source>
        <dbReference type="Google" id="ProtNLM"/>
    </source>
</evidence>
<dbReference type="PANTHER" id="PTHR48312">
    <property type="match status" value="1"/>
</dbReference>
<dbReference type="OrthoDB" id="416710at2759"/>
<dbReference type="OMA" id="VWATHRT"/>
<proteinExistence type="predicted"/>
<evidence type="ECO:0000313" key="2">
    <source>
        <dbReference type="Proteomes" id="UP000887568"/>
    </source>
</evidence>
<keyword evidence="2" id="KW-1185">Reference proteome</keyword>
<evidence type="ECO:0000313" key="1">
    <source>
        <dbReference type="EnsemblMetazoa" id="XP_038044346.1"/>
    </source>
</evidence>
<dbReference type="SUPFAM" id="SSF52540">
    <property type="entry name" value="P-loop containing nucleoside triphosphate hydrolases"/>
    <property type="match status" value="1"/>
</dbReference>
<reference evidence="1" key="1">
    <citation type="submission" date="2022-11" db="UniProtKB">
        <authorList>
            <consortium name="EnsemblMetazoa"/>
        </authorList>
    </citation>
    <scope>IDENTIFICATION</scope>
</reference>